<evidence type="ECO:0000313" key="5">
    <source>
        <dbReference type="Proteomes" id="UP000035642"/>
    </source>
</evidence>
<evidence type="ECO:0000259" key="4">
    <source>
        <dbReference type="Pfam" id="PF07679"/>
    </source>
</evidence>
<keyword evidence="2" id="KW-1015">Disulfide bond</keyword>
<dbReference type="STRING" id="6313.A0A0K0D4Z1"/>
<name>A0A0K0D4Z1_ANGCA</name>
<protein>
    <submittedName>
        <fullName evidence="6">I-set domain-containing protein</fullName>
    </submittedName>
</protein>
<reference evidence="6" key="2">
    <citation type="submission" date="2017-02" db="UniProtKB">
        <authorList>
            <consortium name="WormBaseParasite"/>
        </authorList>
    </citation>
    <scope>IDENTIFICATION</scope>
</reference>
<keyword evidence="5" id="KW-1185">Reference proteome</keyword>
<dbReference type="GO" id="GO:0005886">
    <property type="term" value="C:plasma membrane"/>
    <property type="evidence" value="ECO:0007669"/>
    <property type="project" value="TreeGrafter"/>
</dbReference>
<feature type="domain" description="Immunoglobulin I-set" evidence="4">
    <location>
        <begin position="29"/>
        <end position="67"/>
    </location>
</feature>
<dbReference type="PANTHER" id="PTHR45080">
    <property type="entry name" value="CONTACTIN 5"/>
    <property type="match status" value="1"/>
</dbReference>
<dbReference type="InterPro" id="IPR036179">
    <property type="entry name" value="Ig-like_dom_sf"/>
</dbReference>
<dbReference type="Gene3D" id="2.60.40.10">
    <property type="entry name" value="Immunoglobulins"/>
    <property type="match status" value="2"/>
</dbReference>
<dbReference type="SUPFAM" id="SSF48726">
    <property type="entry name" value="Immunoglobulin"/>
    <property type="match status" value="2"/>
</dbReference>
<evidence type="ECO:0000256" key="3">
    <source>
        <dbReference type="ARBA" id="ARBA00023319"/>
    </source>
</evidence>
<evidence type="ECO:0000256" key="1">
    <source>
        <dbReference type="ARBA" id="ARBA00022729"/>
    </source>
</evidence>
<dbReference type="WBParaSite" id="ACAC_0000513601-mRNA-1">
    <property type="protein sequence ID" value="ACAC_0000513601-mRNA-1"/>
    <property type="gene ID" value="ACAC_0000513601"/>
</dbReference>
<dbReference type="InterPro" id="IPR013783">
    <property type="entry name" value="Ig-like_fold"/>
</dbReference>
<evidence type="ECO:0000256" key="2">
    <source>
        <dbReference type="ARBA" id="ARBA00023157"/>
    </source>
</evidence>
<accession>A0A0K0D4Z1</accession>
<organism evidence="5 6">
    <name type="scientific">Angiostrongylus cantonensis</name>
    <name type="common">Rat lungworm</name>
    <dbReference type="NCBI Taxonomy" id="6313"/>
    <lineage>
        <taxon>Eukaryota</taxon>
        <taxon>Metazoa</taxon>
        <taxon>Ecdysozoa</taxon>
        <taxon>Nematoda</taxon>
        <taxon>Chromadorea</taxon>
        <taxon>Rhabditida</taxon>
        <taxon>Rhabditina</taxon>
        <taxon>Rhabditomorpha</taxon>
        <taxon>Strongyloidea</taxon>
        <taxon>Metastrongylidae</taxon>
        <taxon>Angiostrongylus</taxon>
    </lineage>
</organism>
<evidence type="ECO:0000313" key="6">
    <source>
        <dbReference type="WBParaSite" id="ACAC_0000513601-mRNA-1"/>
    </source>
</evidence>
<keyword evidence="1" id="KW-0732">Signal</keyword>
<dbReference type="InterPro" id="IPR013098">
    <property type="entry name" value="Ig_I-set"/>
</dbReference>
<dbReference type="AlphaFoldDB" id="A0A0K0D4Z1"/>
<proteinExistence type="predicted"/>
<dbReference type="Pfam" id="PF07679">
    <property type="entry name" value="I-set"/>
    <property type="match status" value="1"/>
</dbReference>
<dbReference type="GO" id="GO:0007156">
    <property type="term" value="P:homophilic cell adhesion via plasma membrane adhesion molecules"/>
    <property type="evidence" value="ECO:0007669"/>
    <property type="project" value="TreeGrafter"/>
</dbReference>
<dbReference type="InterPro" id="IPR050958">
    <property type="entry name" value="Cell_Adh-Cytoskel_Orgn"/>
</dbReference>
<keyword evidence="3" id="KW-0393">Immunoglobulin domain</keyword>
<dbReference type="PANTHER" id="PTHR45080:SF8">
    <property type="entry name" value="IG-LIKE DOMAIN-CONTAINING PROTEIN"/>
    <property type="match status" value="1"/>
</dbReference>
<reference evidence="5" key="1">
    <citation type="submission" date="2012-09" db="EMBL/GenBank/DDBJ databases">
        <authorList>
            <person name="Martin A.A."/>
        </authorList>
    </citation>
    <scope>NUCLEOTIDE SEQUENCE</scope>
</reference>
<dbReference type="Proteomes" id="UP000035642">
    <property type="component" value="Unassembled WGS sequence"/>
</dbReference>
<sequence length="138" mass="15259">LPFICVYISELTSFVTIFHFSAALDDTRNTHRKSVFFHDVSVGDAGIYTCKAENWAGSAHKDFDLVVITSPTIQPEKLNITAELRKTVVLPCDAMGIPEPVITWVKAPNAQIEPNESKQTIKTSSLDHLKAVRTMLGT</sequence>